<keyword evidence="4" id="KW-1185">Reference proteome</keyword>
<feature type="signal peptide" evidence="2">
    <location>
        <begin position="1"/>
        <end position="21"/>
    </location>
</feature>
<name>A0ABU1K835_9FLAO</name>
<sequence>MHNIKFYLIAICLLVGLTASAQITLPGGDNVDDETPAAPIDGFVGIALLAGTVFGIKKIRSSKSK</sequence>
<dbReference type="RefSeq" id="WP_309729443.1">
    <property type="nucleotide sequence ID" value="NZ_JAVDQA010000007.1"/>
</dbReference>
<keyword evidence="1" id="KW-0812">Transmembrane</keyword>
<feature type="transmembrane region" description="Helical" evidence="1">
    <location>
        <begin position="37"/>
        <end position="56"/>
    </location>
</feature>
<accession>A0ABU1K835</accession>
<comment type="caution">
    <text evidence="3">The sequence shown here is derived from an EMBL/GenBank/DDBJ whole genome shotgun (WGS) entry which is preliminary data.</text>
</comment>
<dbReference type="Proteomes" id="UP001257659">
    <property type="component" value="Unassembled WGS sequence"/>
</dbReference>
<keyword evidence="1" id="KW-0472">Membrane</keyword>
<evidence type="ECO:0000256" key="1">
    <source>
        <dbReference type="SAM" id="Phobius"/>
    </source>
</evidence>
<gene>
    <name evidence="3" type="ORF">GGR31_002425</name>
</gene>
<evidence type="ECO:0000256" key="2">
    <source>
        <dbReference type="SAM" id="SignalP"/>
    </source>
</evidence>
<organism evidence="3 4">
    <name type="scientific">Mesonia maritima</name>
    <dbReference type="NCBI Taxonomy" id="1793873"/>
    <lineage>
        <taxon>Bacteria</taxon>
        <taxon>Pseudomonadati</taxon>
        <taxon>Bacteroidota</taxon>
        <taxon>Flavobacteriia</taxon>
        <taxon>Flavobacteriales</taxon>
        <taxon>Flavobacteriaceae</taxon>
        <taxon>Mesonia</taxon>
    </lineage>
</organism>
<feature type="chain" id="PRO_5047021940" evidence="2">
    <location>
        <begin position="22"/>
        <end position="65"/>
    </location>
</feature>
<keyword evidence="2" id="KW-0732">Signal</keyword>
<proteinExistence type="predicted"/>
<dbReference type="InterPro" id="IPR058207">
    <property type="entry name" value="PID_CTERM"/>
</dbReference>
<evidence type="ECO:0000313" key="4">
    <source>
        <dbReference type="Proteomes" id="UP001257659"/>
    </source>
</evidence>
<evidence type="ECO:0000313" key="3">
    <source>
        <dbReference type="EMBL" id="MDR6301755.1"/>
    </source>
</evidence>
<reference evidence="3 4" key="1">
    <citation type="submission" date="2023-07" db="EMBL/GenBank/DDBJ databases">
        <title>Genomic Encyclopedia of Type Strains, Phase IV (KMG-IV): sequencing the most valuable type-strain genomes for metagenomic binning, comparative biology and taxonomic classification.</title>
        <authorList>
            <person name="Goeker M."/>
        </authorList>
    </citation>
    <scope>NUCLEOTIDE SEQUENCE [LARGE SCALE GENOMIC DNA]</scope>
    <source>
        <strain evidence="3 4">DSM 102814</strain>
    </source>
</reference>
<protein>
    <submittedName>
        <fullName evidence="3">Uncharacterized protein</fullName>
    </submittedName>
</protein>
<keyword evidence="1" id="KW-1133">Transmembrane helix</keyword>
<dbReference type="NCBIfam" id="NF046080">
    <property type="entry name" value="PID_CTERM"/>
    <property type="match status" value="1"/>
</dbReference>
<dbReference type="EMBL" id="JAVDQA010000007">
    <property type="protein sequence ID" value="MDR6301755.1"/>
    <property type="molecule type" value="Genomic_DNA"/>
</dbReference>